<dbReference type="PROSITE" id="PS50045">
    <property type="entry name" value="SIGMA54_INTERACT_4"/>
    <property type="match status" value="1"/>
</dbReference>
<dbReference type="InterPro" id="IPR025662">
    <property type="entry name" value="Sigma_54_int_dom_ATP-bd_1"/>
</dbReference>
<dbReference type="SUPFAM" id="SSF52172">
    <property type="entry name" value="CheY-like"/>
    <property type="match status" value="1"/>
</dbReference>
<evidence type="ECO:0000256" key="13">
    <source>
        <dbReference type="ARBA" id="ARBA00023231"/>
    </source>
</evidence>
<accession>A0A5J4L0L4</accession>
<dbReference type="Gene3D" id="1.10.10.60">
    <property type="entry name" value="Homeodomain-like"/>
    <property type="match status" value="1"/>
</dbReference>
<dbReference type="InterPro" id="IPR058031">
    <property type="entry name" value="AAA_lid_NorR"/>
</dbReference>
<dbReference type="GO" id="GO:0043565">
    <property type="term" value="F:sequence-specific DNA binding"/>
    <property type="evidence" value="ECO:0007669"/>
    <property type="project" value="InterPro"/>
</dbReference>
<dbReference type="PANTHER" id="PTHR32071">
    <property type="entry name" value="TRANSCRIPTIONAL REGULATORY PROTEIN"/>
    <property type="match status" value="1"/>
</dbReference>
<keyword evidence="12" id="KW-0804">Transcription</keyword>
<evidence type="ECO:0000259" key="16">
    <source>
        <dbReference type="PROSITE" id="PS50045"/>
    </source>
</evidence>
<dbReference type="InterPro" id="IPR025943">
    <property type="entry name" value="Sigma_54_int_dom_ATP-bd_2"/>
</dbReference>
<evidence type="ECO:0000313" key="18">
    <source>
        <dbReference type="EMBL" id="GER93775.1"/>
    </source>
</evidence>
<dbReference type="InterPro" id="IPR011006">
    <property type="entry name" value="CheY-like_superfamily"/>
</dbReference>
<dbReference type="PRINTS" id="PR01590">
    <property type="entry name" value="HTHFIS"/>
</dbReference>
<dbReference type="CDD" id="cd00009">
    <property type="entry name" value="AAA"/>
    <property type="match status" value="1"/>
</dbReference>
<evidence type="ECO:0000256" key="8">
    <source>
        <dbReference type="ARBA" id="ARBA00023012"/>
    </source>
</evidence>
<gene>
    <name evidence="18" type="ORF">A45J_1531</name>
</gene>
<evidence type="ECO:0000256" key="9">
    <source>
        <dbReference type="ARBA" id="ARBA00023015"/>
    </source>
</evidence>
<dbReference type="InterPro" id="IPR002078">
    <property type="entry name" value="Sigma_54_int"/>
</dbReference>
<evidence type="ECO:0000256" key="2">
    <source>
        <dbReference type="ARBA" id="ARBA00019059"/>
    </source>
</evidence>
<protein>
    <recommendedName>
        <fullName evidence="2">DNA-binding transcriptional regulator NtrC</fullName>
    </recommendedName>
    <alternativeName>
        <fullName evidence="14">Nitrogen regulation protein NR(I)</fullName>
    </alternativeName>
    <alternativeName>
        <fullName evidence="15">Nitrogen regulator I</fullName>
    </alternativeName>
</protein>
<dbReference type="Pfam" id="PF00158">
    <property type="entry name" value="Sigma54_activat"/>
    <property type="match status" value="1"/>
</dbReference>
<evidence type="ECO:0000256" key="5">
    <source>
        <dbReference type="ARBA" id="ARBA00022553"/>
    </source>
</evidence>
<dbReference type="InterPro" id="IPR027417">
    <property type="entry name" value="P-loop_NTPase"/>
</dbReference>
<keyword evidence="8" id="KW-0902">Two-component regulatory system</keyword>
<dbReference type="SUPFAM" id="SSF52540">
    <property type="entry name" value="P-loop containing nucleoside triphosphate hydrolases"/>
    <property type="match status" value="1"/>
</dbReference>
<reference evidence="18" key="1">
    <citation type="submission" date="2019-10" db="EMBL/GenBank/DDBJ databases">
        <title>Metagenomic sequencing of thiosulfate-disproportionating enrichment culture.</title>
        <authorList>
            <person name="Umezawa K."/>
            <person name="Kojima H."/>
            <person name="Fukui M."/>
        </authorList>
    </citation>
    <scope>NUCLEOTIDE SEQUENCE</scope>
    <source>
        <strain evidence="18">45J</strain>
    </source>
</reference>
<evidence type="ECO:0000256" key="1">
    <source>
        <dbReference type="ARBA" id="ARBA00004496"/>
    </source>
</evidence>
<dbReference type="InterPro" id="IPR003593">
    <property type="entry name" value="AAA+_ATPase"/>
</dbReference>
<comment type="subcellular location">
    <subcellularLocation>
        <location evidence="1">Cytoplasm</location>
    </subcellularLocation>
</comment>
<keyword evidence="6" id="KW-0547">Nucleotide-binding</keyword>
<dbReference type="PROSITE" id="PS00676">
    <property type="entry name" value="SIGMA54_INTERACT_2"/>
    <property type="match status" value="1"/>
</dbReference>
<dbReference type="Gene3D" id="3.40.50.300">
    <property type="entry name" value="P-loop containing nucleotide triphosphate hydrolases"/>
    <property type="match status" value="1"/>
</dbReference>
<name>A0A5J4L0L4_9ZZZZ</name>
<keyword evidence="5" id="KW-0597">Phosphoprotein</keyword>
<evidence type="ECO:0000256" key="10">
    <source>
        <dbReference type="ARBA" id="ARBA00023125"/>
    </source>
</evidence>
<feature type="domain" description="Response regulatory" evidence="17">
    <location>
        <begin position="4"/>
        <end position="116"/>
    </location>
</feature>
<keyword evidence="10" id="KW-0238">DNA-binding</keyword>
<dbReference type="Pfam" id="PF25601">
    <property type="entry name" value="AAA_lid_14"/>
    <property type="match status" value="1"/>
</dbReference>
<evidence type="ECO:0000256" key="11">
    <source>
        <dbReference type="ARBA" id="ARBA00023159"/>
    </source>
</evidence>
<dbReference type="InterPro" id="IPR009057">
    <property type="entry name" value="Homeodomain-like_sf"/>
</dbReference>
<sequence length="462" mass="52373">MNKKILIIDDDESVIWVIRKALEPLGYEVEAKTTIKTGIKVVDKFKLILLDLMLPDGSGIDALREIKVFNPDALVIIVTAHGRMETVIDAMKEGAYDYLEKPFDIEELKITTEKAFRDIAMREELLKLRQTKEDTIPFQIIGKSKSMLKVFKEIGRVAPKDVTILIYGESGTGKELVARAIHNNSRRKFGPFIAINSASIPKELMEAELFGWEKGAFTGAIGKTAGKIQAADGGTLFLDEISELDIDLQAKLLRFLQEQEYSPLGSNKIIKADVRIIGATNKDLMQCVKKGTFREDLYYRFNVIEIKLPPLRERNEDILPLAHHFLEKSIKAFELQPKKFSKDAEKALMAYNWPGNARELENTIKKAAILSRGSIIEKKDLFLNDYNMCSIKEFLESKLNGFLNKMAEVENSNLYDTIMSEVEKALFSMVLQEANGNQVRAAKMLGINRNTLNKKIKEYKLI</sequence>
<feature type="domain" description="Sigma-54 factor interaction" evidence="16">
    <location>
        <begin position="140"/>
        <end position="369"/>
    </location>
</feature>
<evidence type="ECO:0000256" key="4">
    <source>
        <dbReference type="ARBA" id="ARBA00022491"/>
    </source>
</evidence>
<evidence type="ECO:0000256" key="12">
    <source>
        <dbReference type="ARBA" id="ARBA00023163"/>
    </source>
</evidence>
<organism evidence="18">
    <name type="scientific">hot springs metagenome</name>
    <dbReference type="NCBI Taxonomy" id="433727"/>
    <lineage>
        <taxon>unclassified sequences</taxon>
        <taxon>metagenomes</taxon>
        <taxon>ecological metagenomes</taxon>
    </lineage>
</organism>
<dbReference type="Gene3D" id="3.40.50.2300">
    <property type="match status" value="1"/>
</dbReference>
<dbReference type="PANTHER" id="PTHR32071:SF95">
    <property type="entry name" value="DNA-BINDING TRANSCRIPTIONAL REGULATOR NTRC"/>
    <property type="match status" value="1"/>
</dbReference>
<evidence type="ECO:0000256" key="15">
    <source>
        <dbReference type="ARBA" id="ARBA00031910"/>
    </source>
</evidence>
<dbReference type="AlphaFoldDB" id="A0A5J4L0L4"/>
<keyword evidence="13" id="KW-0535">Nitrogen fixation</keyword>
<dbReference type="InterPro" id="IPR001789">
    <property type="entry name" value="Sig_transdc_resp-reg_receiver"/>
</dbReference>
<evidence type="ECO:0000259" key="17">
    <source>
        <dbReference type="PROSITE" id="PS50110"/>
    </source>
</evidence>
<dbReference type="GO" id="GO:0000160">
    <property type="term" value="P:phosphorelay signal transduction system"/>
    <property type="evidence" value="ECO:0007669"/>
    <property type="project" value="UniProtKB-KW"/>
</dbReference>
<dbReference type="SMART" id="SM00382">
    <property type="entry name" value="AAA"/>
    <property type="match status" value="1"/>
</dbReference>
<keyword evidence="3" id="KW-0963">Cytoplasm</keyword>
<dbReference type="PROSITE" id="PS00675">
    <property type="entry name" value="SIGMA54_INTERACT_1"/>
    <property type="match status" value="1"/>
</dbReference>
<dbReference type="InterPro" id="IPR002197">
    <property type="entry name" value="HTH_Fis"/>
</dbReference>
<dbReference type="GO" id="GO:0005524">
    <property type="term" value="F:ATP binding"/>
    <property type="evidence" value="ECO:0007669"/>
    <property type="project" value="UniProtKB-KW"/>
</dbReference>
<keyword evidence="9" id="KW-0805">Transcription regulation</keyword>
<dbReference type="SMART" id="SM00448">
    <property type="entry name" value="REC"/>
    <property type="match status" value="1"/>
</dbReference>
<dbReference type="GO" id="GO:0005737">
    <property type="term" value="C:cytoplasm"/>
    <property type="evidence" value="ECO:0007669"/>
    <property type="project" value="UniProtKB-SubCell"/>
</dbReference>
<dbReference type="PROSITE" id="PS50110">
    <property type="entry name" value="RESPONSE_REGULATORY"/>
    <property type="match status" value="1"/>
</dbReference>
<keyword evidence="4" id="KW-0678">Repressor</keyword>
<evidence type="ECO:0000256" key="6">
    <source>
        <dbReference type="ARBA" id="ARBA00022741"/>
    </source>
</evidence>
<evidence type="ECO:0000256" key="14">
    <source>
        <dbReference type="ARBA" id="ARBA00029881"/>
    </source>
</evidence>
<dbReference type="GO" id="GO:0006355">
    <property type="term" value="P:regulation of DNA-templated transcription"/>
    <property type="evidence" value="ECO:0007669"/>
    <property type="project" value="InterPro"/>
</dbReference>
<dbReference type="Gene3D" id="1.10.8.60">
    <property type="match status" value="1"/>
</dbReference>
<proteinExistence type="predicted"/>
<dbReference type="EMBL" id="BLAB01000001">
    <property type="protein sequence ID" value="GER93775.1"/>
    <property type="molecule type" value="Genomic_DNA"/>
</dbReference>
<keyword evidence="11" id="KW-0010">Activator</keyword>
<dbReference type="SUPFAM" id="SSF46689">
    <property type="entry name" value="Homeodomain-like"/>
    <property type="match status" value="1"/>
</dbReference>
<keyword evidence="7" id="KW-0067">ATP-binding</keyword>
<dbReference type="Pfam" id="PF02954">
    <property type="entry name" value="HTH_8"/>
    <property type="match status" value="1"/>
</dbReference>
<dbReference type="FunFam" id="3.40.50.300:FF:000006">
    <property type="entry name" value="DNA-binding transcriptional regulator NtrC"/>
    <property type="match status" value="1"/>
</dbReference>
<comment type="caution">
    <text evidence="18">The sequence shown here is derived from an EMBL/GenBank/DDBJ whole genome shotgun (WGS) entry which is preliminary data.</text>
</comment>
<evidence type="ECO:0000256" key="7">
    <source>
        <dbReference type="ARBA" id="ARBA00022840"/>
    </source>
</evidence>
<dbReference type="Pfam" id="PF00072">
    <property type="entry name" value="Response_reg"/>
    <property type="match status" value="1"/>
</dbReference>
<evidence type="ECO:0000256" key="3">
    <source>
        <dbReference type="ARBA" id="ARBA00022490"/>
    </source>
</evidence>